<accession>A0A2J6TUX3</accession>
<keyword evidence="2" id="KW-1185">Reference proteome</keyword>
<dbReference type="InParanoid" id="A0A2J6TUX3"/>
<dbReference type="Gene3D" id="1.10.720.30">
    <property type="entry name" value="SAP domain"/>
    <property type="match status" value="1"/>
</dbReference>
<organism evidence="1 2">
    <name type="scientific">Hyaloscypha bicolor E</name>
    <dbReference type="NCBI Taxonomy" id="1095630"/>
    <lineage>
        <taxon>Eukaryota</taxon>
        <taxon>Fungi</taxon>
        <taxon>Dikarya</taxon>
        <taxon>Ascomycota</taxon>
        <taxon>Pezizomycotina</taxon>
        <taxon>Leotiomycetes</taxon>
        <taxon>Helotiales</taxon>
        <taxon>Hyaloscyphaceae</taxon>
        <taxon>Hyaloscypha</taxon>
        <taxon>Hyaloscypha bicolor</taxon>
    </lineage>
</organism>
<name>A0A2J6TUX3_9HELO</name>
<protein>
    <recommendedName>
        <fullName evidence="3">SAP domain-containing protein</fullName>
    </recommendedName>
</protein>
<evidence type="ECO:0008006" key="3">
    <source>
        <dbReference type="Google" id="ProtNLM"/>
    </source>
</evidence>
<dbReference type="AlphaFoldDB" id="A0A2J6TUX3"/>
<evidence type="ECO:0000313" key="2">
    <source>
        <dbReference type="Proteomes" id="UP000235371"/>
    </source>
</evidence>
<dbReference type="SUPFAM" id="SSF68906">
    <property type="entry name" value="SAP domain"/>
    <property type="match status" value="1"/>
</dbReference>
<evidence type="ECO:0000313" key="1">
    <source>
        <dbReference type="EMBL" id="PMD66807.1"/>
    </source>
</evidence>
<dbReference type="EMBL" id="KZ613743">
    <property type="protein sequence ID" value="PMD66807.1"/>
    <property type="molecule type" value="Genomic_DNA"/>
</dbReference>
<dbReference type="GeneID" id="36578510"/>
<dbReference type="Proteomes" id="UP000235371">
    <property type="component" value="Unassembled WGS sequence"/>
</dbReference>
<dbReference type="InterPro" id="IPR036361">
    <property type="entry name" value="SAP_dom_sf"/>
</dbReference>
<gene>
    <name evidence="1" type="ORF">K444DRAFT_126437</name>
</gene>
<reference evidence="1 2" key="1">
    <citation type="submission" date="2016-04" db="EMBL/GenBank/DDBJ databases">
        <title>A degradative enzymes factory behind the ericoid mycorrhizal symbiosis.</title>
        <authorList>
            <consortium name="DOE Joint Genome Institute"/>
            <person name="Martino E."/>
            <person name="Morin E."/>
            <person name="Grelet G."/>
            <person name="Kuo A."/>
            <person name="Kohler A."/>
            <person name="Daghino S."/>
            <person name="Barry K."/>
            <person name="Choi C."/>
            <person name="Cichocki N."/>
            <person name="Clum A."/>
            <person name="Copeland A."/>
            <person name="Hainaut M."/>
            <person name="Haridas S."/>
            <person name="Labutti K."/>
            <person name="Lindquist E."/>
            <person name="Lipzen A."/>
            <person name="Khouja H.-R."/>
            <person name="Murat C."/>
            <person name="Ohm R."/>
            <person name="Olson A."/>
            <person name="Spatafora J."/>
            <person name="Veneault-Fourrey C."/>
            <person name="Henrissat B."/>
            <person name="Grigoriev I."/>
            <person name="Martin F."/>
            <person name="Perotto S."/>
        </authorList>
    </citation>
    <scope>NUCLEOTIDE SEQUENCE [LARGE SCALE GENOMIC DNA]</scope>
    <source>
        <strain evidence="1 2">E</strain>
    </source>
</reference>
<dbReference type="RefSeq" id="XP_024743711.1">
    <property type="nucleotide sequence ID" value="XM_024870428.1"/>
</dbReference>
<dbReference type="OrthoDB" id="10354165at2759"/>
<sequence>MSSTTSSSRETKYKLPDYSELTLQELLTACQQRRLGNVGHKHELIRRLVNDDLDAMQRHLLNKEWNPTCPPFLAEAAEIREAYRNGAYQFYVTKVEYLRERMREKKGC</sequence>
<proteinExistence type="predicted"/>